<dbReference type="AlphaFoldDB" id="A0A6J6EBF5"/>
<dbReference type="InterPro" id="IPR052165">
    <property type="entry name" value="Membrane_assoc_protease"/>
</dbReference>
<keyword evidence="4 6" id="KW-0472">Membrane</keyword>
<evidence type="ECO:0000313" key="9">
    <source>
        <dbReference type="EMBL" id="CAB4570608.1"/>
    </source>
</evidence>
<dbReference type="Pfam" id="PF01957">
    <property type="entry name" value="NfeD"/>
    <property type="match status" value="1"/>
</dbReference>
<proteinExistence type="predicted"/>
<dbReference type="Gene3D" id="2.40.50.140">
    <property type="entry name" value="Nucleic acid-binding proteins"/>
    <property type="match status" value="1"/>
</dbReference>
<feature type="compositionally biased region" description="Basic and acidic residues" evidence="5">
    <location>
        <begin position="455"/>
        <end position="465"/>
    </location>
</feature>
<feature type="transmembrane region" description="Helical" evidence="6">
    <location>
        <begin position="308"/>
        <end position="325"/>
    </location>
</feature>
<dbReference type="InterPro" id="IPR002810">
    <property type="entry name" value="NfeD-like_C"/>
</dbReference>
<feature type="domain" description="NfeD-like C-terminal" evidence="7">
    <location>
        <begin position="395"/>
        <end position="451"/>
    </location>
</feature>
<evidence type="ECO:0000256" key="4">
    <source>
        <dbReference type="ARBA" id="ARBA00023136"/>
    </source>
</evidence>
<dbReference type="Pfam" id="PF24961">
    <property type="entry name" value="NfeD_membrane"/>
    <property type="match status" value="1"/>
</dbReference>
<feature type="transmembrane region" description="Helical" evidence="6">
    <location>
        <begin position="253"/>
        <end position="276"/>
    </location>
</feature>
<name>A0A6J6EBF5_9ZZZZ</name>
<dbReference type="EMBL" id="CAEZSR010000094">
    <property type="protein sequence ID" value="CAB4570608.1"/>
    <property type="molecule type" value="Genomic_DNA"/>
</dbReference>
<dbReference type="PANTHER" id="PTHR33507:SF4">
    <property type="entry name" value="NODULATION COMPETITIVENESS PROTEIN NFED"/>
    <property type="match status" value="1"/>
</dbReference>
<gene>
    <name evidence="9" type="ORF">UFOPK1493_02368</name>
</gene>
<evidence type="ECO:0000256" key="5">
    <source>
        <dbReference type="SAM" id="MobiDB-lite"/>
    </source>
</evidence>
<evidence type="ECO:0000256" key="2">
    <source>
        <dbReference type="ARBA" id="ARBA00022692"/>
    </source>
</evidence>
<reference evidence="9" key="1">
    <citation type="submission" date="2020-05" db="EMBL/GenBank/DDBJ databases">
        <authorList>
            <person name="Chiriac C."/>
            <person name="Salcher M."/>
            <person name="Ghai R."/>
            <person name="Kavagutti S V."/>
        </authorList>
    </citation>
    <scope>NUCLEOTIDE SEQUENCE</scope>
</reference>
<protein>
    <submittedName>
        <fullName evidence="9">Unannotated protein</fullName>
    </submittedName>
</protein>
<feature type="transmembrane region" description="Helical" evidence="6">
    <location>
        <begin position="358"/>
        <end position="377"/>
    </location>
</feature>
<organism evidence="9">
    <name type="scientific">freshwater metagenome</name>
    <dbReference type="NCBI Taxonomy" id="449393"/>
    <lineage>
        <taxon>unclassified sequences</taxon>
        <taxon>metagenomes</taxon>
        <taxon>ecological metagenomes</taxon>
    </lineage>
</organism>
<feature type="region of interest" description="Disordered" evidence="5">
    <location>
        <begin position="450"/>
        <end position="487"/>
    </location>
</feature>
<keyword evidence="3 6" id="KW-1133">Transmembrane helix</keyword>
<comment type="subcellular location">
    <subcellularLocation>
        <location evidence="1">Membrane</location>
        <topology evidence="1">Multi-pass membrane protein</topology>
    </subcellularLocation>
</comment>
<feature type="compositionally biased region" description="Low complexity" evidence="5">
    <location>
        <begin position="466"/>
        <end position="480"/>
    </location>
</feature>
<accession>A0A6J6EBF5</accession>
<evidence type="ECO:0000256" key="3">
    <source>
        <dbReference type="ARBA" id="ARBA00022989"/>
    </source>
</evidence>
<feature type="domain" description="NfeD integral membrane" evidence="8">
    <location>
        <begin position="262"/>
        <end position="376"/>
    </location>
</feature>
<evidence type="ECO:0000256" key="6">
    <source>
        <dbReference type="SAM" id="Phobius"/>
    </source>
</evidence>
<evidence type="ECO:0000259" key="7">
    <source>
        <dbReference type="Pfam" id="PF01957"/>
    </source>
</evidence>
<evidence type="ECO:0000256" key="1">
    <source>
        <dbReference type="ARBA" id="ARBA00004141"/>
    </source>
</evidence>
<dbReference type="InterPro" id="IPR012340">
    <property type="entry name" value="NA-bd_OB-fold"/>
</dbReference>
<dbReference type="GO" id="GO:0016020">
    <property type="term" value="C:membrane"/>
    <property type="evidence" value="ECO:0007669"/>
    <property type="project" value="UniProtKB-SubCell"/>
</dbReference>
<dbReference type="InterPro" id="IPR056739">
    <property type="entry name" value="NfeD_membrane"/>
</dbReference>
<feature type="region of interest" description="Disordered" evidence="5">
    <location>
        <begin position="32"/>
        <end position="51"/>
    </location>
</feature>
<dbReference type="PANTHER" id="PTHR33507">
    <property type="entry name" value="INNER MEMBRANE PROTEIN YBBJ"/>
    <property type="match status" value="1"/>
</dbReference>
<sequence length="487" mass="49322">MRRLVIALLGGLLVVTGLAGGAAIAGTDATAAPDTTVASGDDTSGEGTTPAADLAPVDVLQVTGLFDRIVIASIDDAIDSAVRDGSQALILQVNSGGSIASPEEMTALIRRVADSPVPIGIWVGPSGSARLYGQPAQLMGVADVTAMVSGSRIGHTGVLVELEGGAVVDFGNAADRLRSGSLSFQDARTLGALKLDTPDVGVPTIRNMVAAMDGVEVDGVVLDTVTEGVNDEGGVELQATLVRFSKLGLVDQLMHTVASVPVAYLLLLIGLALLLFEFFTAGVGIAGVVGAACTFLAGFGLAELPARGWAVALLVLAMLAFAVDVQVGIPRFWTGVGIVLVTAGSLVLYEPLPGTGMGIGWLTLLVGIGGTALTFIVGMPSMTRTRFATPTIGREWMIGETGVAVGDVSPDGVVTVANARWRARTNRATPIAAGDTVRVVAIDGVTLEVEPESGGARDYRERRGPGAESGTTSGADSGAGTPVGAES</sequence>
<evidence type="ECO:0000259" key="8">
    <source>
        <dbReference type="Pfam" id="PF24961"/>
    </source>
</evidence>
<dbReference type="SUPFAM" id="SSF141322">
    <property type="entry name" value="NfeD domain-like"/>
    <property type="match status" value="1"/>
</dbReference>
<feature type="transmembrane region" description="Helical" evidence="6">
    <location>
        <begin position="283"/>
        <end position="302"/>
    </location>
</feature>
<keyword evidence="2 6" id="KW-0812">Transmembrane</keyword>